<evidence type="ECO:0000313" key="2">
    <source>
        <dbReference type="EMBL" id="BBL70511.1"/>
    </source>
</evidence>
<dbReference type="PANTHER" id="PTHR19328:SF53">
    <property type="entry name" value="MEMBRANE PROTEIN"/>
    <property type="match status" value="1"/>
</dbReference>
<dbReference type="Pfam" id="PF22807">
    <property type="entry name" value="TrAA12"/>
    <property type="match status" value="2"/>
</dbReference>
<feature type="domain" description="Pyrroloquinoline quinone-dependent pyranose dehydrogenase beta-propeller" evidence="1">
    <location>
        <begin position="53"/>
        <end position="238"/>
    </location>
</feature>
<dbReference type="KEGG" id="moz:MoryE10_11170"/>
<keyword evidence="3" id="KW-1185">Reference proteome</keyword>
<dbReference type="Proteomes" id="UP000824988">
    <property type="component" value="Chromosome"/>
</dbReference>
<dbReference type="AlphaFoldDB" id="A0A8D5AHQ1"/>
<proteinExistence type="predicted"/>
<gene>
    <name evidence="2" type="ORF">MoryE10_11170</name>
</gene>
<name>A0A8D5AHQ1_9GAMM</name>
<accession>A0A8D5AHQ1</accession>
<feature type="domain" description="Pyrroloquinoline quinone-dependent pyranose dehydrogenase beta-propeller" evidence="1">
    <location>
        <begin position="282"/>
        <end position="388"/>
    </location>
</feature>
<organism evidence="2 3">
    <name type="scientific">Methylogaea oryzae</name>
    <dbReference type="NCBI Taxonomy" id="1295382"/>
    <lineage>
        <taxon>Bacteria</taxon>
        <taxon>Pseudomonadati</taxon>
        <taxon>Pseudomonadota</taxon>
        <taxon>Gammaproteobacteria</taxon>
        <taxon>Methylococcales</taxon>
        <taxon>Methylococcaceae</taxon>
        <taxon>Methylogaea</taxon>
    </lineage>
</organism>
<evidence type="ECO:0000313" key="3">
    <source>
        <dbReference type="Proteomes" id="UP000824988"/>
    </source>
</evidence>
<dbReference type="InterPro" id="IPR054539">
    <property type="entry name" value="Beta-prop_PDH"/>
</dbReference>
<reference evidence="2" key="1">
    <citation type="submission" date="2019-06" db="EMBL/GenBank/DDBJ databases">
        <title>Complete genome sequence of Methylogaea oryzae strain JCM16910.</title>
        <authorList>
            <person name="Asakawa S."/>
        </authorList>
    </citation>
    <scope>NUCLEOTIDE SEQUENCE</scope>
    <source>
        <strain evidence="2">E10</strain>
    </source>
</reference>
<dbReference type="EMBL" id="AP019782">
    <property type="protein sequence ID" value="BBL70511.1"/>
    <property type="molecule type" value="Genomic_DNA"/>
</dbReference>
<protein>
    <submittedName>
        <fullName evidence="2">Sorbosone dehydrogenase</fullName>
    </submittedName>
</protein>
<sequence>MKHLRLLLALTLLAAFAAGVLWPVFSSFNPPLSAVLGGTTAPDPQTLHRRLRLPEGFVIDTYADGLPQVRLLRFTAGGDLLASLPASGRVVLLEWDENGDGRPDGRSDLLIGLNKPHGLDFRDNWLYVAETDGVARIRYDAAARRVRGTLERVVKDLPADGSHWTRTLKFGPDGWMYVSVGSSCNVCLENDPRRAALLRYKPDSGGGEIYATGLRNTVGFAWRPATQELYGVDNGRDLLGDDFPPCELNRIRQGGFYGWPYANGNRVADPDFGAGHEEEINESIPPVHAFKAHTAPLSIVFLEGRQLPKEYRGAALVALHGSWNRSKKQGYQVVSLHFLADGRIEERPFLSGFEQAEDVIGRPVDVAEGPDGAIYVSDDYAGAIYRVRYAGK</sequence>
<evidence type="ECO:0000259" key="1">
    <source>
        <dbReference type="Pfam" id="PF22807"/>
    </source>
</evidence>
<dbReference type="PANTHER" id="PTHR19328">
    <property type="entry name" value="HEDGEHOG-INTERACTING PROTEIN"/>
    <property type="match status" value="1"/>
</dbReference>